<dbReference type="EMBL" id="BDEQ01000001">
    <property type="protein sequence ID" value="GAT95940.1"/>
    <property type="molecule type" value="Genomic_DNA"/>
</dbReference>
<reference evidence="3 4" key="1">
    <citation type="submission" date="2016-05" db="EMBL/GenBank/DDBJ databases">
        <title>First whole genome sequencing of Entamoeba histolytica HM1:IMSS-clone-6.</title>
        <authorList>
            <person name="Mukherjee Avik.K."/>
            <person name="Izumyama S."/>
            <person name="Nakada-Tsukui K."/>
            <person name="Nozaki T."/>
        </authorList>
    </citation>
    <scope>NUCLEOTIDE SEQUENCE [LARGE SCALE GENOMIC DNA]</scope>
    <source>
        <strain evidence="3 4">HM1:IMSS clone 6</strain>
    </source>
</reference>
<dbReference type="VEuPathDB" id="AmoebaDB:EHI7A_012030"/>
<sequence>MSEVKSMSDAPKVRGAIPREKEKKGEIKFITVANRGTREQLELLTAMKNIVSRHLPNMALDYISRIVYDTVYHESLLLINCKDNKPFGGICFRPFPTQGFVEIVFCAVDSTQQVQGFGSYLMQHLKKEIQSRGIYHILTYADNQAIGYFMKQGFHKHVTLNKERWQGYIKDYVEATLMECVLHKNVEDYTDVPSTIKKQRDALQSLIGQVSKSEVRPGLTCFKQGIPKIKIEEIPGLKETGWKPDVH</sequence>
<dbReference type="VEuPathDB" id="AmoebaDB:EHI8A_009200"/>
<keyword evidence="3" id="KW-0808">Transferase</keyword>
<dbReference type="Proteomes" id="UP000078387">
    <property type="component" value="Unassembled WGS sequence"/>
</dbReference>
<dbReference type="OMA" id="HFMAYAD"/>
<name>A0A5K1U5Z8_ENTHI</name>
<organism evidence="3 4">
    <name type="scientific">Entamoeba histolytica</name>
    <dbReference type="NCBI Taxonomy" id="5759"/>
    <lineage>
        <taxon>Eukaryota</taxon>
        <taxon>Amoebozoa</taxon>
        <taxon>Evosea</taxon>
        <taxon>Archamoebae</taxon>
        <taxon>Mastigamoebida</taxon>
        <taxon>Entamoebidae</taxon>
        <taxon>Entamoeba</taxon>
    </lineage>
</organism>
<dbReference type="GO" id="GO:0000123">
    <property type="term" value="C:histone acetyltransferase complex"/>
    <property type="evidence" value="ECO:0007669"/>
    <property type="project" value="TreeGrafter"/>
</dbReference>
<evidence type="ECO:0000313" key="4">
    <source>
        <dbReference type="Proteomes" id="UP000078387"/>
    </source>
</evidence>
<protein>
    <submittedName>
        <fullName evidence="3">Acetyltransferase gnat family</fullName>
    </submittedName>
</protein>
<dbReference type="VEuPathDB" id="AmoebaDB:EHI5A_025880"/>
<evidence type="ECO:0000256" key="1">
    <source>
        <dbReference type="ARBA" id="ARBA00023242"/>
    </source>
</evidence>
<dbReference type="SUPFAM" id="SSF55729">
    <property type="entry name" value="Acyl-CoA N-acyltransferases (Nat)"/>
    <property type="match status" value="1"/>
</dbReference>
<feature type="domain" description="N-acetyltransferase" evidence="2">
    <location>
        <begin position="32"/>
        <end position="183"/>
    </location>
</feature>
<accession>A0A5K1U5Z8</accession>
<dbReference type="AlphaFoldDB" id="A0A5K1U5Z8"/>
<dbReference type="Gene3D" id="3.40.630.30">
    <property type="match status" value="1"/>
</dbReference>
<dbReference type="CDD" id="cd04301">
    <property type="entry name" value="NAT_SF"/>
    <property type="match status" value="1"/>
</dbReference>
<proteinExistence type="predicted"/>
<dbReference type="PANTHER" id="PTHR45750">
    <property type="entry name" value="GH11602P"/>
    <property type="match status" value="1"/>
</dbReference>
<dbReference type="InterPro" id="IPR016181">
    <property type="entry name" value="Acyl_CoA_acyltransferase"/>
</dbReference>
<dbReference type="PANTHER" id="PTHR45750:SF3">
    <property type="entry name" value="HISTONE ACETYLTRANSFERASE"/>
    <property type="match status" value="1"/>
</dbReference>
<evidence type="ECO:0000259" key="2">
    <source>
        <dbReference type="PROSITE" id="PS51186"/>
    </source>
</evidence>
<dbReference type="GO" id="GO:0010484">
    <property type="term" value="F:histone H3 acetyltransferase activity"/>
    <property type="evidence" value="ECO:0007669"/>
    <property type="project" value="TreeGrafter"/>
</dbReference>
<dbReference type="VEuPathDB" id="AmoebaDB:KM1_027510"/>
<dbReference type="InterPro" id="IPR037800">
    <property type="entry name" value="GCN5"/>
</dbReference>
<dbReference type="VEuPathDB" id="AmoebaDB:EHI_140660"/>
<dbReference type="PROSITE" id="PS51186">
    <property type="entry name" value="GNAT"/>
    <property type="match status" value="1"/>
</dbReference>
<keyword evidence="1" id="KW-0539">Nucleus</keyword>
<dbReference type="Pfam" id="PF00583">
    <property type="entry name" value="Acetyltransf_1"/>
    <property type="match status" value="1"/>
</dbReference>
<dbReference type="InterPro" id="IPR000182">
    <property type="entry name" value="GNAT_dom"/>
</dbReference>
<dbReference type="GO" id="GO:0045944">
    <property type="term" value="P:positive regulation of transcription by RNA polymerase II"/>
    <property type="evidence" value="ECO:0007669"/>
    <property type="project" value="TreeGrafter"/>
</dbReference>
<gene>
    <name evidence="3" type="ORF">CL6EHI_140660</name>
</gene>
<comment type="caution">
    <text evidence="3">The sequence shown here is derived from an EMBL/GenBank/DDBJ whole genome shotgun (WGS) entry which is preliminary data.</text>
</comment>
<evidence type="ECO:0000313" key="3">
    <source>
        <dbReference type="EMBL" id="GAT95940.1"/>
    </source>
</evidence>